<evidence type="ECO:0000313" key="5">
    <source>
        <dbReference type="Proteomes" id="UP000284543"/>
    </source>
</evidence>
<feature type="compositionally biased region" description="Low complexity" evidence="2">
    <location>
        <begin position="33"/>
        <end position="42"/>
    </location>
</feature>
<dbReference type="Pfam" id="PF01547">
    <property type="entry name" value="SBP_bac_1"/>
    <property type="match status" value="1"/>
</dbReference>
<dbReference type="PANTHER" id="PTHR30006">
    <property type="entry name" value="THIAMINE-BINDING PERIPLASMIC PROTEIN-RELATED"/>
    <property type="match status" value="1"/>
</dbReference>
<feature type="chain" id="PRO_5038772683" evidence="3">
    <location>
        <begin position="22"/>
        <end position="445"/>
    </location>
</feature>
<evidence type="ECO:0000313" key="4">
    <source>
        <dbReference type="EMBL" id="RGV78772.1"/>
    </source>
</evidence>
<organism evidence="4 5">
    <name type="scientific">Enterocloster bolteae</name>
    <dbReference type="NCBI Taxonomy" id="208479"/>
    <lineage>
        <taxon>Bacteria</taxon>
        <taxon>Bacillati</taxon>
        <taxon>Bacillota</taxon>
        <taxon>Clostridia</taxon>
        <taxon>Lachnospirales</taxon>
        <taxon>Lachnospiraceae</taxon>
        <taxon>Enterocloster</taxon>
    </lineage>
</organism>
<dbReference type="PROSITE" id="PS51257">
    <property type="entry name" value="PROKAR_LIPOPROTEIN"/>
    <property type="match status" value="1"/>
</dbReference>
<feature type="region of interest" description="Disordered" evidence="2">
    <location>
        <begin position="31"/>
        <end position="84"/>
    </location>
</feature>
<feature type="compositionally biased region" description="Low complexity" evidence="2">
    <location>
        <begin position="69"/>
        <end position="84"/>
    </location>
</feature>
<feature type="compositionally biased region" description="Basic and acidic residues" evidence="2">
    <location>
        <begin position="58"/>
        <end position="68"/>
    </location>
</feature>
<reference evidence="4 5" key="1">
    <citation type="submission" date="2018-08" db="EMBL/GenBank/DDBJ databases">
        <title>A genome reference for cultivated species of the human gut microbiota.</title>
        <authorList>
            <person name="Zou Y."/>
            <person name="Xue W."/>
            <person name="Luo G."/>
        </authorList>
    </citation>
    <scope>NUCLEOTIDE SEQUENCE [LARGE SCALE GENOMIC DNA]</scope>
    <source>
        <strain evidence="4 5">AF14-18</strain>
    </source>
</reference>
<name>A0A412ZF04_9FIRM</name>
<accession>A0A412ZF04</accession>
<dbReference type="EMBL" id="QRZM01000001">
    <property type="protein sequence ID" value="RGV78772.1"/>
    <property type="molecule type" value="Genomic_DNA"/>
</dbReference>
<dbReference type="Proteomes" id="UP000284543">
    <property type="component" value="Unassembled WGS sequence"/>
</dbReference>
<proteinExistence type="predicted"/>
<gene>
    <name evidence="4" type="ORF">DWW02_03300</name>
</gene>
<dbReference type="Gene3D" id="3.40.190.10">
    <property type="entry name" value="Periplasmic binding protein-like II"/>
    <property type="match status" value="2"/>
</dbReference>
<dbReference type="InterPro" id="IPR006059">
    <property type="entry name" value="SBP"/>
</dbReference>
<dbReference type="PANTHER" id="PTHR30006:SF2">
    <property type="entry name" value="ABC TRANSPORTER SUBSTRATE-BINDING PROTEIN"/>
    <property type="match status" value="1"/>
</dbReference>
<protein>
    <submittedName>
        <fullName evidence="4">Extracellular solute-binding protein</fullName>
    </submittedName>
</protein>
<evidence type="ECO:0000256" key="2">
    <source>
        <dbReference type="SAM" id="MobiDB-lite"/>
    </source>
</evidence>
<evidence type="ECO:0000256" key="3">
    <source>
        <dbReference type="SAM" id="SignalP"/>
    </source>
</evidence>
<dbReference type="RefSeq" id="WP_117626017.1">
    <property type="nucleotide sequence ID" value="NZ_CAUHGS010000001.1"/>
</dbReference>
<comment type="caution">
    <text evidence="4">The sequence shown here is derived from an EMBL/GenBank/DDBJ whole genome shotgun (WGS) entry which is preliminary data.</text>
</comment>
<keyword evidence="1 3" id="KW-0732">Signal</keyword>
<sequence>MRRRGKRLLALALAGVMAASALTGCEKIEDTKAASGNTTAAKAADEGKAGEQPGAGETQKEAAGDKAGENAAGENAAGGNAASAPEEQWAVDAGLYEDESSDELYKKALDEEGGKVVIYSISSRMAKVKASFEEDYPGMTLEVYDINANDMSTKLSTEYNSGIRTADVIHSKEQTGDYMINFFNKGILHNYQPESIYKNVNQEYLKDMTPLYFETDWWFYNTGIYTETPITNWWDVTKPEWKGSFVLQNPIGTVSYMALFTTMVEHADEMAEAYKACYGEDIVLADDEPTAAHAWMKRVLENDPVIFDSNNEVIQSVGEGKESKLIGYTPSSKYRERADKGWNIESEPLKMEPVSGVAFMNFVAVVNEAPHPNGAKLLIRYLLGGEDGNGNGIKPFNTIGGWPVRPETTPAEGNIPLEDMKLWMINYDFVYKNLQDVQDYWYQFR</sequence>
<dbReference type="SUPFAM" id="SSF53850">
    <property type="entry name" value="Periplasmic binding protein-like II"/>
    <property type="match status" value="1"/>
</dbReference>
<feature type="signal peptide" evidence="3">
    <location>
        <begin position="1"/>
        <end position="21"/>
    </location>
</feature>
<dbReference type="AlphaFoldDB" id="A0A412ZF04"/>
<evidence type="ECO:0000256" key="1">
    <source>
        <dbReference type="ARBA" id="ARBA00022729"/>
    </source>
</evidence>